<proteinExistence type="inferred from homology"/>
<dbReference type="RefSeq" id="WP_340269734.1">
    <property type="nucleotide sequence ID" value="NZ_JBBEOG010000005.1"/>
</dbReference>
<sequence>MSATTKRTSTAAAGETTLLWVGVLGAALVTGVVAGAAHLGHRLDDTGVQLPHNPFSVLFGVLSGTLPWTTSATSVAGGLTASLAAAAATVAVLWWRRGASRVAVDRAAPHLTRGSALRPMSRLGATATASRLGVEGSPGLPLGWSLTGQELFSSWEDNAVDIWGPRTGKTTARAIPAVLAAPGAVLATSNKRDLVDATRDPRAELGPVWVFDPQGVAEEEPSWWWNPLTYVTDEVKASILADLFATAARDPGARTDAYFDAAARELLAGLLLAAAVARRPLTQVYLWLTDPTDDEPVALLREAGYPLPASSVSGVVNAPDKQRAGVYGTAQQQASFMTNRQAMAWVTDSPAGGGVATPDLGGALNRRSRRQFSTEDFVRTTGTLYSLSREGRGSAGPLVAALTVAVTEAAEQLAIGSAGGRLPVPLVAVLDEAANVCRWRELPNLYSHYGSRGIVMMTILQSWSQGVEVWGRDGMRKLWSAANVKVYGGGVSEVEFLSELSQLIGDYDVRSVSTSTGRSGRSTSRSVRRERVLDVSDLGSLPRGRALLLASGVAPTLIKTAPWMTGPHAKAVLASIAAHDPSARVRMEATG</sequence>
<dbReference type="Pfam" id="PF02534">
    <property type="entry name" value="T4SS-DNA_transf"/>
    <property type="match status" value="1"/>
</dbReference>
<accession>A0ABW0GQ55</accession>
<evidence type="ECO:0000256" key="6">
    <source>
        <dbReference type="ARBA" id="ARBA00023136"/>
    </source>
</evidence>
<name>A0ABW0GQ55_9MICO</name>
<evidence type="ECO:0000256" key="4">
    <source>
        <dbReference type="ARBA" id="ARBA00022692"/>
    </source>
</evidence>
<dbReference type="PANTHER" id="PTHR37937:SF1">
    <property type="entry name" value="CONJUGATIVE TRANSFER: DNA TRANSPORT"/>
    <property type="match status" value="1"/>
</dbReference>
<dbReference type="EMBL" id="JBHSLD010000014">
    <property type="protein sequence ID" value="MFC5382137.1"/>
    <property type="molecule type" value="Genomic_DNA"/>
</dbReference>
<dbReference type="PANTHER" id="PTHR37937">
    <property type="entry name" value="CONJUGATIVE TRANSFER: DNA TRANSPORT"/>
    <property type="match status" value="1"/>
</dbReference>
<evidence type="ECO:0000256" key="2">
    <source>
        <dbReference type="ARBA" id="ARBA00008806"/>
    </source>
</evidence>
<evidence type="ECO:0000256" key="1">
    <source>
        <dbReference type="ARBA" id="ARBA00004651"/>
    </source>
</evidence>
<keyword evidence="10" id="KW-1185">Reference proteome</keyword>
<evidence type="ECO:0000313" key="9">
    <source>
        <dbReference type="EMBL" id="MFC5382137.1"/>
    </source>
</evidence>
<dbReference type="SUPFAM" id="SSF52540">
    <property type="entry name" value="P-loop containing nucleoside triphosphate hydrolases"/>
    <property type="match status" value="1"/>
</dbReference>
<dbReference type="Gene3D" id="3.40.50.300">
    <property type="entry name" value="P-loop containing nucleotide triphosphate hydrolases"/>
    <property type="match status" value="1"/>
</dbReference>
<gene>
    <name evidence="9" type="ORF">ACFPJ6_15315</name>
</gene>
<organism evidence="9 10">
    <name type="scientific">Aquipuribacter nitratireducens</name>
    <dbReference type="NCBI Taxonomy" id="650104"/>
    <lineage>
        <taxon>Bacteria</taxon>
        <taxon>Bacillati</taxon>
        <taxon>Actinomycetota</taxon>
        <taxon>Actinomycetes</taxon>
        <taxon>Micrococcales</taxon>
        <taxon>Intrasporangiaceae</taxon>
        <taxon>Aquipuribacter</taxon>
    </lineage>
</organism>
<dbReference type="InterPro" id="IPR003688">
    <property type="entry name" value="TraG/VirD4"/>
</dbReference>
<dbReference type="Pfam" id="PF12696">
    <property type="entry name" value="TraG-D_C"/>
    <property type="match status" value="1"/>
</dbReference>
<comment type="subcellular location">
    <subcellularLocation>
        <location evidence="1">Cell membrane</location>
        <topology evidence="1">Multi-pass membrane protein</topology>
    </subcellularLocation>
</comment>
<feature type="transmembrane region" description="Helical" evidence="7">
    <location>
        <begin position="18"/>
        <end position="40"/>
    </location>
</feature>
<evidence type="ECO:0000259" key="8">
    <source>
        <dbReference type="Pfam" id="PF12696"/>
    </source>
</evidence>
<dbReference type="CDD" id="cd01127">
    <property type="entry name" value="TrwB_TraG_TraD_VirD4"/>
    <property type="match status" value="1"/>
</dbReference>
<dbReference type="Proteomes" id="UP001596122">
    <property type="component" value="Unassembled WGS sequence"/>
</dbReference>
<keyword evidence="4 7" id="KW-0812">Transmembrane</keyword>
<comment type="caution">
    <text evidence="9">The sequence shown here is derived from an EMBL/GenBank/DDBJ whole genome shotgun (WGS) entry which is preliminary data.</text>
</comment>
<feature type="domain" description="TraD/TraG TraM recognition site" evidence="8">
    <location>
        <begin position="425"/>
        <end position="543"/>
    </location>
</feature>
<reference evidence="10" key="1">
    <citation type="journal article" date="2019" name="Int. J. Syst. Evol. Microbiol.">
        <title>The Global Catalogue of Microorganisms (GCM) 10K type strain sequencing project: providing services to taxonomists for standard genome sequencing and annotation.</title>
        <authorList>
            <consortium name="The Broad Institute Genomics Platform"/>
            <consortium name="The Broad Institute Genome Sequencing Center for Infectious Disease"/>
            <person name="Wu L."/>
            <person name="Ma J."/>
        </authorList>
    </citation>
    <scope>NUCLEOTIDE SEQUENCE [LARGE SCALE GENOMIC DNA]</scope>
    <source>
        <strain evidence="10">CCUG 43114</strain>
    </source>
</reference>
<feature type="transmembrane region" description="Helical" evidence="7">
    <location>
        <begin position="75"/>
        <end position="95"/>
    </location>
</feature>
<dbReference type="InterPro" id="IPR027417">
    <property type="entry name" value="P-loop_NTPase"/>
</dbReference>
<evidence type="ECO:0000313" key="10">
    <source>
        <dbReference type="Proteomes" id="UP001596122"/>
    </source>
</evidence>
<keyword evidence="6 7" id="KW-0472">Membrane</keyword>
<keyword evidence="3" id="KW-1003">Cell membrane</keyword>
<keyword evidence="5 7" id="KW-1133">Transmembrane helix</keyword>
<dbReference type="InterPro" id="IPR051539">
    <property type="entry name" value="T4SS-coupling_protein"/>
</dbReference>
<protein>
    <submittedName>
        <fullName evidence="9">Type IV secretory system conjugative DNA transfer family protein</fullName>
    </submittedName>
</protein>
<evidence type="ECO:0000256" key="3">
    <source>
        <dbReference type="ARBA" id="ARBA00022475"/>
    </source>
</evidence>
<evidence type="ECO:0000256" key="7">
    <source>
        <dbReference type="SAM" id="Phobius"/>
    </source>
</evidence>
<dbReference type="InterPro" id="IPR032689">
    <property type="entry name" value="TraG-D_C"/>
</dbReference>
<comment type="similarity">
    <text evidence="2">Belongs to the VirD4/TraG family.</text>
</comment>
<evidence type="ECO:0000256" key="5">
    <source>
        <dbReference type="ARBA" id="ARBA00022989"/>
    </source>
</evidence>